<dbReference type="RefSeq" id="WP_188692260.1">
    <property type="nucleotide sequence ID" value="NZ_BMIR01000006.1"/>
</dbReference>
<dbReference type="EMBL" id="BMIR01000006">
    <property type="protein sequence ID" value="GGE39210.1"/>
    <property type="molecule type" value="Genomic_DNA"/>
</dbReference>
<protein>
    <recommendedName>
        <fullName evidence="3">DNA alkylation repair protein</fullName>
    </recommendedName>
</protein>
<evidence type="ECO:0000313" key="1">
    <source>
        <dbReference type="EMBL" id="GGE39210.1"/>
    </source>
</evidence>
<proteinExistence type="predicted"/>
<reference evidence="1" key="2">
    <citation type="submission" date="2020-09" db="EMBL/GenBank/DDBJ databases">
        <authorList>
            <person name="Sun Q."/>
            <person name="Zhou Y."/>
        </authorList>
    </citation>
    <scope>NUCLEOTIDE SEQUENCE</scope>
    <source>
        <strain evidence="1">CGMCC 1.15371</strain>
    </source>
</reference>
<dbReference type="AlphaFoldDB" id="A0A8J2YGH8"/>
<sequence>MASPYLCPSCKTNKTRFNIIEQKPKSVKLDPQSGEIMEEFAADQAGPLHLPYRGPDKKIQCGVCGLIENEEAFVKRAQYMNKQS</sequence>
<dbReference type="Proteomes" id="UP000628775">
    <property type="component" value="Unassembled WGS sequence"/>
</dbReference>
<accession>A0A8J2YGH8</accession>
<evidence type="ECO:0000313" key="2">
    <source>
        <dbReference type="Proteomes" id="UP000628775"/>
    </source>
</evidence>
<evidence type="ECO:0008006" key="3">
    <source>
        <dbReference type="Google" id="ProtNLM"/>
    </source>
</evidence>
<keyword evidence="2" id="KW-1185">Reference proteome</keyword>
<reference evidence="1" key="1">
    <citation type="journal article" date="2014" name="Int. J. Syst. Evol. Microbiol.">
        <title>Complete genome sequence of Corynebacterium casei LMG S-19264T (=DSM 44701T), isolated from a smear-ripened cheese.</title>
        <authorList>
            <consortium name="US DOE Joint Genome Institute (JGI-PGF)"/>
            <person name="Walter F."/>
            <person name="Albersmeier A."/>
            <person name="Kalinowski J."/>
            <person name="Ruckert C."/>
        </authorList>
    </citation>
    <scope>NUCLEOTIDE SEQUENCE</scope>
    <source>
        <strain evidence="1">CGMCC 1.15371</strain>
    </source>
</reference>
<comment type="caution">
    <text evidence="1">The sequence shown here is derived from an EMBL/GenBank/DDBJ whole genome shotgun (WGS) entry which is preliminary data.</text>
</comment>
<gene>
    <name evidence="1" type="ORF">GCM10011391_17490</name>
</gene>
<organism evidence="1 2">
    <name type="scientific">Pullulanibacillus camelliae</name>
    <dbReference type="NCBI Taxonomy" id="1707096"/>
    <lineage>
        <taxon>Bacteria</taxon>
        <taxon>Bacillati</taxon>
        <taxon>Bacillota</taxon>
        <taxon>Bacilli</taxon>
        <taxon>Bacillales</taxon>
        <taxon>Sporolactobacillaceae</taxon>
        <taxon>Pullulanibacillus</taxon>
    </lineage>
</organism>
<name>A0A8J2YGH8_9BACL</name>